<sequence length="81" mass="9238">MEVATVPRTRRLLKEEDMTKIEFETSEEVDVTPTFDTMGLREDLLRGIYAYGRAGGLFGTVGPYRQIPKFREAIRNPTKGN</sequence>
<dbReference type="Proteomes" id="UP001356427">
    <property type="component" value="Unassembled WGS sequence"/>
</dbReference>
<dbReference type="EMBL" id="JAGTTL010001866">
    <property type="protein sequence ID" value="KAK6276772.1"/>
    <property type="molecule type" value="Genomic_DNA"/>
</dbReference>
<gene>
    <name evidence="1" type="ORF">J4Q44_G00392360</name>
</gene>
<name>A0AAN8KPS7_9TELE</name>
<dbReference type="AlphaFoldDB" id="A0AAN8KPS7"/>
<accession>A0AAN8KPS7</accession>
<reference evidence="1 2" key="1">
    <citation type="submission" date="2021-04" db="EMBL/GenBank/DDBJ databases">
        <authorList>
            <person name="De Guttry C."/>
            <person name="Zahm M."/>
            <person name="Klopp C."/>
            <person name="Cabau C."/>
            <person name="Louis A."/>
            <person name="Berthelot C."/>
            <person name="Parey E."/>
            <person name="Roest Crollius H."/>
            <person name="Montfort J."/>
            <person name="Robinson-Rechavi M."/>
            <person name="Bucao C."/>
            <person name="Bouchez O."/>
            <person name="Gislard M."/>
            <person name="Lluch J."/>
            <person name="Milhes M."/>
            <person name="Lampietro C."/>
            <person name="Lopez Roques C."/>
            <person name="Donnadieu C."/>
            <person name="Braasch I."/>
            <person name="Desvignes T."/>
            <person name="Postlethwait J."/>
            <person name="Bobe J."/>
            <person name="Wedekind C."/>
            <person name="Guiguen Y."/>
        </authorList>
    </citation>
    <scope>NUCLEOTIDE SEQUENCE [LARGE SCALE GENOMIC DNA]</scope>
    <source>
        <strain evidence="1">Cs_M1</strain>
        <tissue evidence="1">Blood</tissue>
    </source>
</reference>
<evidence type="ECO:0000313" key="1">
    <source>
        <dbReference type="EMBL" id="KAK6276772.1"/>
    </source>
</evidence>
<keyword evidence="2" id="KW-1185">Reference proteome</keyword>
<protein>
    <submittedName>
        <fullName evidence="1">Uncharacterized protein</fullName>
    </submittedName>
</protein>
<evidence type="ECO:0000313" key="2">
    <source>
        <dbReference type="Proteomes" id="UP001356427"/>
    </source>
</evidence>
<organism evidence="1 2">
    <name type="scientific">Coregonus suidteri</name>
    <dbReference type="NCBI Taxonomy" id="861788"/>
    <lineage>
        <taxon>Eukaryota</taxon>
        <taxon>Metazoa</taxon>
        <taxon>Chordata</taxon>
        <taxon>Craniata</taxon>
        <taxon>Vertebrata</taxon>
        <taxon>Euteleostomi</taxon>
        <taxon>Actinopterygii</taxon>
        <taxon>Neopterygii</taxon>
        <taxon>Teleostei</taxon>
        <taxon>Protacanthopterygii</taxon>
        <taxon>Salmoniformes</taxon>
        <taxon>Salmonidae</taxon>
        <taxon>Coregoninae</taxon>
        <taxon>Coregonus</taxon>
    </lineage>
</organism>
<comment type="caution">
    <text evidence="1">The sequence shown here is derived from an EMBL/GenBank/DDBJ whole genome shotgun (WGS) entry which is preliminary data.</text>
</comment>
<proteinExistence type="predicted"/>